<dbReference type="AlphaFoldDB" id="A0A9W8Y713"/>
<feature type="compositionally biased region" description="Basic and acidic residues" evidence="1">
    <location>
        <begin position="26"/>
        <end position="38"/>
    </location>
</feature>
<gene>
    <name evidence="2" type="ORF">N0V83_005913</name>
</gene>
<feature type="region of interest" description="Disordered" evidence="1">
    <location>
        <begin position="1"/>
        <end position="41"/>
    </location>
</feature>
<reference evidence="2" key="1">
    <citation type="submission" date="2022-10" db="EMBL/GenBank/DDBJ databases">
        <title>Tapping the CABI collections for fungal endophytes: first genome assemblies for Collariella, Neodidymelliopsis, Ascochyta clinopodiicola, Didymella pomorum, Didymosphaeria variabile, Neocosmospora piperis and Neocucurbitaria cava.</title>
        <authorList>
            <person name="Hill R."/>
        </authorList>
    </citation>
    <scope>NUCLEOTIDE SEQUENCE</scope>
    <source>
        <strain evidence="2">IMI 356814</strain>
    </source>
</reference>
<evidence type="ECO:0000313" key="3">
    <source>
        <dbReference type="Proteomes" id="UP001140560"/>
    </source>
</evidence>
<evidence type="ECO:0000256" key="1">
    <source>
        <dbReference type="SAM" id="MobiDB-lite"/>
    </source>
</evidence>
<dbReference type="Proteomes" id="UP001140560">
    <property type="component" value="Unassembled WGS sequence"/>
</dbReference>
<evidence type="ECO:0000313" key="2">
    <source>
        <dbReference type="EMBL" id="KAJ4368831.1"/>
    </source>
</evidence>
<organism evidence="2 3">
    <name type="scientific">Neocucurbitaria cava</name>
    <dbReference type="NCBI Taxonomy" id="798079"/>
    <lineage>
        <taxon>Eukaryota</taxon>
        <taxon>Fungi</taxon>
        <taxon>Dikarya</taxon>
        <taxon>Ascomycota</taxon>
        <taxon>Pezizomycotina</taxon>
        <taxon>Dothideomycetes</taxon>
        <taxon>Pleosporomycetidae</taxon>
        <taxon>Pleosporales</taxon>
        <taxon>Pleosporineae</taxon>
        <taxon>Cucurbitariaceae</taxon>
        <taxon>Neocucurbitaria</taxon>
    </lineage>
</organism>
<accession>A0A9W8Y713</accession>
<keyword evidence="3" id="KW-1185">Reference proteome</keyword>
<dbReference type="EMBL" id="JAPEUY010000010">
    <property type="protein sequence ID" value="KAJ4368831.1"/>
    <property type="molecule type" value="Genomic_DNA"/>
</dbReference>
<protein>
    <submittedName>
        <fullName evidence="2">Uncharacterized protein</fullName>
    </submittedName>
</protein>
<proteinExistence type="predicted"/>
<feature type="compositionally biased region" description="Basic and acidic residues" evidence="1">
    <location>
        <begin position="9"/>
        <end position="19"/>
    </location>
</feature>
<comment type="caution">
    <text evidence="2">The sequence shown here is derived from an EMBL/GenBank/DDBJ whole genome shotgun (WGS) entry which is preliminary data.</text>
</comment>
<sequence length="360" mass="39583">MSQPLSQERMWKQRAERGLRYQKQRGSRDLRADFRAAEDENVPLSVPQDRISKGRAERGSLGLRDRGSLELLAAFRAGGNMNEKAVPVLSGKGLTHEEHVIETSSEQVQEDGMVGDAGGYEEFNRPHFAGCLGVDTDPSQKLVFVEKNVFDEAFGSAALNPAGRLEVASRPRPESVTTAPALLKREQCNRDSCTSDLYRNAQIYQDGEKNWFMALPTSLLSKQQNHNRQPIPSAIPATLRMSIEEDDAPKPTTADAPILLLDHDDKVSVGRQLAQQYVQYTEEFPGDRGKIQSSIDQVEWTAGYPRLAESDSGSDDSGGLTRMVSGIRGRLHSVGRRGSVVKAGMKASVEAVSGVMCLRK</sequence>
<name>A0A9W8Y713_9PLEO</name>